<protein>
    <submittedName>
        <fullName evidence="2">F-box/LRR-repeat protein 15-like</fullName>
    </submittedName>
</protein>
<evidence type="ECO:0000313" key="2">
    <source>
        <dbReference type="EMBL" id="MCI22984.1"/>
    </source>
</evidence>
<keyword evidence="3" id="KW-1185">Reference proteome</keyword>
<dbReference type="InterPro" id="IPR001810">
    <property type="entry name" value="F-box_dom"/>
</dbReference>
<dbReference type="Gene3D" id="1.20.1280.50">
    <property type="match status" value="1"/>
</dbReference>
<evidence type="ECO:0000313" key="3">
    <source>
        <dbReference type="Proteomes" id="UP000265520"/>
    </source>
</evidence>
<feature type="non-terminal residue" evidence="2">
    <location>
        <position position="120"/>
    </location>
</feature>
<dbReference type="SMART" id="SM00256">
    <property type="entry name" value="FBOX"/>
    <property type="match status" value="1"/>
</dbReference>
<proteinExistence type="predicted"/>
<sequence length="120" mass="13850">ECNFDDLASSSKVKYSMDYGEFDVSHRPNNVACYDDFALGCIDEDGNCVENGEGNDSELEDQEVVRMDLTDDLLHMVFSFLDQTNLCRAARVCKQWRSASTHEDFWRSLNFENRDISEEQ</sequence>
<dbReference type="EMBL" id="LXQA010133471">
    <property type="protein sequence ID" value="MCI22984.1"/>
    <property type="molecule type" value="Genomic_DNA"/>
</dbReference>
<comment type="caution">
    <text evidence="2">The sequence shown here is derived from an EMBL/GenBank/DDBJ whole genome shotgun (WGS) entry which is preliminary data.</text>
</comment>
<feature type="non-terminal residue" evidence="2">
    <location>
        <position position="1"/>
    </location>
</feature>
<dbReference type="Proteomes" id="UP000265520">
    <property type="component" value="Unassembled WGS sequence"/>
</dbReference>
<dbReference type="Pfam" id="PF12937">
    <property type="entry name" value="F-box-like"/>
    <property type="match status" value="1"/>
</dbReference>
<dbReference type="SUPFAM" id="SSF81383">
    <property type="entry name" value="F-box domain"/>
    <property type="match status" value="1"/>
</dbReference>
<reference evidence="2 3" key="1">
    <citation type="journal article" date="2018" name="Front. Plant Sci.">
        <title>Red Clover (Trifolium pratense) and Zigzag Clover (T. medium) - A Picture of Genomic Similarities and Differences.</title>
        <authorList>
            <person name="Dluhosova J."/>
            <person name="Istvanek J."/>
            <person name="Nedelnik J."/>
            <person name="Repkova J."/>
        </authorList>
    </citation>
    <scope>NUCLEOTIDE SEQUENCE [LARGE SCALE GENOMIC DNA]</scope>
    <source>
        <strain evidence="3">cv. 10/8</strain>
        <tissue evidence="2">Leaf</tissue>
    </source>
</reference>
<evidence type="ECO:0000259" key="1">
    <source>
        <dbReference type="PROSITE" id="PS50181"/>
    </source>
</evidence>
<name>A0A392QGJ0_9FABA</name>
<dbReference type="PROSITE" id="PS50181">
    <property type="entry name" value="FBOX"/>
    <property type="match status" value="1"/>
</dbReference>
<accession>A0A392QGJ0</accession>
<feature type="domain" description="F-box" evidence="1">
    <location>
        <begin position="63"/>
        <end position="109"/>
    </location>
</feature>
<organism evidence="2 3">
    <name type="scientific">Trifolium medium</name>
    <dbReference type="NCBI Taxonomy" id="97028"/>
    <lineage>
        <taxon>Eukaryota</taxon>
        <taxon>Viridiplantae</taxon>
        <taxon>Streptophyta</taxon>
        <taxon>Embryophyta</taxon>
        <taxon>Tracheophyta</taxon>
        <taxon>Spermatophyta</taxon>
        <taxon>Magnoliopsida</taxon>
        <taxon>eudicotyledons</taxon>
        <taxon>Gunneridae</taxon>
        <taxon>Pentapetalae</taxon>
        <taxon>rosids</taxon>
        <taxon>fabids</taxon>
        <taxon>Fabales</taxon>
        <taxon>Fabaceae</taxon>
        <taxon>Papilionoideae</taxon>
        <taxon>50 kb inversion clade</taxon>
        <taxon>NPAAA clade</taxon>
        <taxon>Hologalegina</taxon>
        <taxon>IRL clade</taxon>
        <taxon>Trifolieae</taxon>
        <taxon>Trifolium</taxon>
    </lineage>
</organism>
<dbReference type="AlphaFoldDB" id="A0A392QGJ0"/>
<dbReference type="InterPro" id="IPR036047">
    <property type="entry name" value="F-box-like_dom_sf"/>
</dbReference>